<sequence length="305" mass="34454">MGGTVMVGQFLLIFFCSLSFFSVVAEDLNILNEKQAPLTRIGIIFAFPETTGDSSSEDSGCPIPWFSNSKRTQEGERIYYSGNYFGKYFVVSSLWPNKVSSAVVTCNMILKHHVDLILIIGTCYSRSENSRFGNVLISKGYINYDTDIRPFFERFEIPDIKKSVFATSDVHREAIRKGGKEFITTEKQVIEDLLKTYGYLKPKTKTEHTLTEGLVATGESFAMSRNYFLSLQKLYPEIQGFDSASGAVSQVCYEYKIPCLGVNILIPHPLESSSHEEWKKLQNEASKIYMDTLLKSVLKELCLAH</sequence>
<keyword evidence="3" id="KW-1185">Reference proteome</keyword>
<dbReference type="EMBL" id="CP014639">
    <property type="protein sequence ID" value="ANH78986.1"/>
    <property type="molecule type" value="Genomic_DNA"/>
</dbReference>
<organism evidence="2 3">
    <name type="scientific">Candidatus Chlamydia sanziniae</name>
    <dbReference type="NCBI Taxonomy" id="1806891"/>
    <lineage>
        <taxon>Bacteria</taxon>
        <taxon>Pseudomonadati</taxon>
        <taxon>Chlamydiota</taxon>
        <taxon>Chlamydiia</taxon>
        <taxon>Chlamydiales</taxon>
        <taxon>Chlamydiaceae</taxon>
        <taxon>Chlamydia/Chlamydophila group</taxon>
        <taxon>Chlamydia</taxon>
    </lineage>
</organism>
<dbReference type="PANTHER" id="PTHR46832:SF1">
    <property type="entry name" value="5'-METHYLTHIOADENOSINE_S-ADENOSYLHOMOCYSTEINE NUCLEOSIDASE"/>
    <property type="match status" value="1"/>
</dbReference>
<dbReference type="InterPro" id="IPR035994">
    <property type="entry name" value="Nucleoside_phosphorylase_sf"/>
</dbReference>
<dbReference type="Pfam" id="PF01048">
    <property type="entry name" value="PNP_UDP_1"/>
    <property type="match status" value="1"/>
</dbReference>
<protein>
    <submittedName>
        <fullName evidence="2">5'-methylthioadenosine nucleosidase-related protein</fullName>
    </submittedName>
</protein>
<dbReference type="GO" id="GO:0008930">
    <property type="term" value="F:methylthioadenosine nucleosidase activity"/>
    <property type="evidence" value="ECO:0007669"/>
    <property type="project" value="TreeGrafter"/>
</dbReference>
<dbReference type="SUPFAM" id="SSF53167">
    <property type="entry name" value="Purine and uridine phosphorylases"/>
    <property type="match status" value="1"/>
</dbReference>
<dbReference type="AlphaFoldDB" id="A0A1A9HYI8"/>
<accession>A0A1A9HYI8</accession>
<dbReference type="GO" id="GO:0009116">
    <property type="term" value="P:nucleoside metabolic process"/>
    <property type="evidence" value="ECO:0007669"/>
    <property type="project" value="InterPro"/>
</dbReference>
<dbReference type="PATRIC" id="fig|1806891.3.peg.809"/>
<dbReference type="Proteomes" id="UP000078162">
    <property type="component" value="Chromosome"/>
</dbReference>
<dbReference type="STRING" id="1806891.Cs308_0816"/>
<dbReference type="GO" id="GO:0005829">
    <property type="term" value="C:cytosol"/>
    <property type="evidence" value="ECO:0007669"/>
    <property type="project" value="TreeGrafter"/>
</dbReference>
<evidence type="ECO:0000259" key="1">
    <source>
        <dbReference type="Pfam" id="PF01048"/>
    </source>
</evidence>
<evidence type="ECO:0000313" key="2">
    <source>
        <dbReference type="EMBL" id="ANH78986.1"/>
    </source>
</evidence>
<dbReference type="GO" id="GO:0008782">
    <property type="term" value="F:adenosylhomocysteine nucleosidase activity"/>
    <property type="evidence" value="ECO:0007669"/>
    <property type="project" value="TreeGrafter"/>
</dbReference>
<dbReference type="KEGG" id="csaz:Cs308_0816"/>
<dbReference type="InterPro" id="IPR000845">
    <property type="entry name" value="Nucleoside_phosphorylase_d"/>
</dbReference>
<dbReference type="Gene3D" id="3.40.50.1580">
    <property type="entry name" value="Nucleoside phosphorylase domain"/>
    <property type="match status" value="1"/>
</dbReference>
<gene>
    <name evidence="2" type="ORF">Cs308_0816</name>
</gene>
<proteinExistence type="predicted"/>
<feature type="domain" description="Nucleoside phosphorylase" evidence="1">
    <location>
        <begin position="40"/>
        <end position="287"/>
    </location>
</feature>
<name>A0A1A9HYI8_9CHLA</name>
<reference evidence="2 3" key="1">
    <citation type="submission" date="2016-03" db="EMBL/GenBank/DDBJ databases">
        <title>Culture-independent genomics supports pathogen discovery for uncultivable bacteria within the genus Chlamydia.</title>
        <authorList>
            <person name="Taylor-Brown A."/>
            <person name="Bachmann N.L."/>
            <person name="Borel N."/>
            <person name="Polkinghorne A."/>
        </authorList>
    </citation>
    <scope>NUCLEOTIDE SEQUENCE [LARGE SCALE GENOMIC DNA]</scope>
    <source>
        <strain evidence="2 3">2742-308</strain>
    </source>
</reference>
<evidence type="ECO:0000313" key="3">
    <source>
        <dbReference type="Proteomes" id="UP000078162"/>
    </source>
</evidence>
<dbReference type="PANTHER" id="PTHR46832">
    <property type="entry name" value="5'-METHYLTHIOADENOSINE/S-ADENOSYLHOMOCYSTEINE NUCLEOSIDASE"/>
    <property type="match status" value="1"/>
</dbReference>
<dbReference type="GO" id="GO:0019284">
    <property type="term" value="P:L-methionine salvage from S-adenosylmethionine"/>
    <property type="evidence" value="ECO:0007669"/>
    <property type="project" value="TreeGrafter"/>
</dbReference>